<dbReference type="STRING" id="121290.APY04_1174"/>
<dbReference type="PATRIC" id="fig|121290.4.peg.3136"/>
<dbReference type="InterPro" id="IPR018391">
    <property type="entry name" value="PQQ_b-propeller_rpt"/>
</dbReference>
<proteinExistence type="predicted"/>
<comment type="caution">
    <text evidence="3">The sequence shown here is derived from an EMBL/GenBank/DDBJ whole genome shotgun (WGS) entry which is preliminary data.</text>
</comment>
<dbReference type="RefSeq" id="WP_245281841.1">
    <property type="nucleotide sequence ID" value="NZ_LMTR01000040.1"/>
</dbReference>
<keyword evidence="4" id="KW-1185">Reference proteome</keyword>
<dbReference type="EMBL" id="LMTR01000040">
    <property type="protein sequence ID" value="KWT69965.1"/>
    <property type="molecule type" value="Genomic_DNA"/>
</dbReference>
<dbReference type="Pfam" id="PF13360">
    <property type="entry name" value="PQQ_2"/>
    <property type="match status" value="1"/>
</dbReference>
<dbReference type="Proteomes" id="UP000059074">
    <property type="component" value="Unassembled WGS sequence"/>
</dbReference>
<dbReference type="AlphaFoldDB" id="A0A109BK51"/>
<name>A0A109BK51_HYPSL</name>
<reference evidence="3 4" key="1">
    <citation type="submission" date="2015-10" db="EMBL/GenBank/DDBJ databases">
        <title>Transcriptomic analysis of a linuron degrading triple-species bacterial consortium.</title>
        <authorList>
            <person name="Albers P."/>
        </authorList>
    </citation>
    <scope>NUCLEOTIDE SEQUENCE [LARGE SCALE GENOMIC DNA]</scope>
    <source>
        <strain evidence="3 4">WDL6</strain>
    </source>
</reference>
<dbReference type="InterPro" id="IPR015943">
    <property type="entry name" value="WD40/YVTN_repeat-like_dom_sf"/>
</dbReference>
<dbReference type="PANTHER" id="PTHR34512:SF30">
    <property type="entry name" value="OUTER MEMBRANE PROTEIN ASSEMBLY FACTOR BAMB"/>
    <property type="match status" value="1"/>
</dbReference>
<dbReference type="PANTHER" id="PTHR34512">
    <property type="entry name" value="CELL SURFACE PROTEIN"/>
    <property type="match status" value="1"/>
</dbReference>
<accession>A0A109BK51</accession>
<dbReference type="SUPFAM" id="SSF50998">
    <property type="entry name" value="Quinoprotein alcohol dehydrogenase-like"/>
    <property type="match status" value="1"/>
</dbReference>
<dbReference type="Gene3D" id="2.130.10.10">
    <property type="entry name" value="YVTN repeat-like/Quinoprotein amine dehydrogenase"/>
    <property type="match status" value="1"/>
</dbReference>
<protein>
    <submittedName>
        <fullName evidence="3">Outer membrane protein YfgL</fullName>
    </submittedName>
</protein>
<dbReference type="InterPro" id="IPR011047">
    <property type="entry name" value="Quinoprotein_ADH-like_sf"/>
</dbReference>
<evidence type="ECO:0000313" key="3">
    <source>
        <dbReference type="EMBL" id="KWT69965.1"/>
    </source>
</evidence>
<dbReference type="InterPro" id="IPR002372">
    <property type="entry name" value="PQQ_rpt_dom"/>
</dbReference>
<evidence type="ECO:0000259" key="2">
    <source>
        <dbReference type="Pfam" id="PF13360"/>
    </source>
</evidence>
<evidence type="ECO:0000256" key="1">
    <source>
        <dbReference type="SAM" id="MobiDB-lite"/>
    </source>
</evidence>
<feature type="domain" description="Pyrrolo-quinoline quinone repeat" evidence="2">
    <location>
        <begin position="120"/>
        <end position="369"/>
    </location>
</feature>
<feature type="region of interest" description="Disordered" evidence="1">
    <location>
        <begin position="1"/>
        <end position="21"/>
    </location>
</feature>
<evidence type="ECO:0000313" key="4">
    <source>
        <dbReference type="Proteomes" id="UP000059074"/>
    </source>
</evidence>
<organism evidence="3 4">
    <name type="scientific">Hyphomicrobium sulfonivorans</name>
    <dbReference type="NCBI Taxonomy" id="121290"/>
    <lineage>
        <taxon>Bacteria</taxon>
        <taxon>Pseudomonadati</taxon>
        <taxon>Pseudomonadota</taxon>
        <taxon>Alphaproteobacteria</taxon>
        <taxon>Hyphomicrobiales</taxon>
        <taxon>Hyphomicrobiaceae</taxon>
        <taxon>Hyphomicrobium</taxon>
    </lineage>
</organism>
<feature type="region of interest" description="Disordered" evidence="1">
    <location>
        <begin position="62"/>
        <end position="83"/>
    </location>
</feature>
<dbReference type="SMART" id="SM00564">
    <property type="entry name" value="PQQ"/>
    <property type="match status" value="7"/>
</dbReference>
<gene>
    <name evidence="3" type="ORF">APY04_1174</name>
</gene>
<sequence length="441" mass="45130">MLLSGCAGDGPSLPKLGDLNPFAEKQVPLPGRRVPVMAPKGPETAELADAFTPITLPAPRINDNWSQPGGEPSNAPGNLAFNGGTNTAWTANAGTGSSGSGRLTARPIIYGGNIYALDAEGNVSAFSTSGSSLWRTSLKPKRESGGGSWFSLGLGGGSDGGGFGGGLAIDNGRLYAASGFGNVVALDPQTGKAIWEKQLEAPIRSSPTAVGDRVYVIALDGRFFCLAGADGGELWSVRGLPQQASLINNASPAVDGNVVVVPYPSGDLLALSISDGTSLWSENLARTRTTSQIASMSDAARPAIDGGIVFAVGHAGRMVATHADSGERLWTANIPSIQTPWVAGGSVFVVDTQGQLMGLSRNDGKTQWTVKLPGNGPWAGPTLAGGTLWLTSAGGALVGVEATTGRIVTQKELGQPVFIAPVVAQGRMYVLTDKANLLAIN</sequence>